<reference evidence="1" key="2">
    <citation type="journal article" date="2020" name="Nat. Commun.">
        <title>Large-scale genome sequencing of mycorrhizal fungi provides insights into the early evolution of symbiotic traits.</title>
        <authorList>
            <person name="Miyauchi S."/>
            <person name="Kiss E."/>
            <person name="Kuo A."/>
            <person name="Drula E."/>
            <person name="Kohler A."/>
            <person name="Sanchez-Garcia M."/>
            <person name="Morin E."/>
            <person name="Andreopoulos B."/>
            <person name="Barry K.W."/>
            <person name="Bonito G."/>
            <person name="Buee M."/>
            <person name="Carver A."/>
            <person name="Chen C."/>
            <person name="Cichocki N."/>
            <person name="Clum A."/>
            <person name="Culley D."/>
            <person name="Crous P.W."/>
            <person name="Fauchery L."/>
            <person name="Girlanda M."/>
            <person name="Hayes R.D."/>
            <person name="Keri Z."/>
            <person name="LaButti K."/>
            <person name="Lipzen A."/>
            <person name="Lombard V."/>
            <person name="Magnuson J."/>
            <person name="Maillard F."/>
            <person name="Murat C."/>
            <person name="Nolan M."/>
            <person name="Ohm R.A."/>
            <person name="Pangilinan J."/>
            <person name="Pereira M.F."/>
            <person name="Perotto S."/>
            <person name="Peter M."/>
            <person name="Pfister S."/>
            <person name="Riley R."/>
            <person name="Sitrit Y."/>
            <person name="Stielow J.B."/>
            <person name="Szollosi G."/>
            <person name="Zifcakova L."/>
            <person name="Stursova M."/>
            <person name="Spatafora J.W."/>
            <person name="Tedersoo L."/>
            <person name="Vaario L.M."/>
            <person name="Yamada A."/>
            <person name="Yan M."/>
            <person name="Wang P."/>
            <person name="Xu J."/>
            <person name="Bruns T."/>
            <person name="Baldrian P."/>
            <person name="Vilgalys R."/>
            <person name="Dunand C."/>
            <person name="Henrissat B."/>
            <person name="Grigoriev I.V."/>
            <person name="Hibbett D."/>
            <person name="Nagy L.G."/>
            <person name="Martin F.M."/>
        </authorList>
    </citation>
    <scope>NUCLEOTIDE SEQUENCE</scope>
    <source>
        <strain evidence="1">P2</strain>
    </source>
</reference>
<comment type="caution">
    <text evidence="1">The sequence shown here is derived from an EMBL/GenBank/DDBJ whole genome shotgun (WGS) entry which is preliminary data.</text>
</comment>
<evidence type="ECO:0000313" key="1">
    <source>
        <dbReference type="EMBL" id="KAF9645933.1"/>
    </source>
</evidence>
<proteinExistence type="predicted"/>
<gene>
    <name evidence="1" type="ORF">BDM02DRAFT_3189281</name>
</gene>
<dbReference type="EMBL" id="MU118073">
    <property type="protein sequence ID" value="KAF9645933.1"/>
    <property type="molecule type" value="Genomic_DNA"/>
</dbReference>
<name>A0ACB6Z9A0_THEGA</name>
<sequence length="306" mass="34127">MERHLFPTEKQLRNAWTTCSETNKPGVEVLPLDDHRLQVHKVSPLTSHHLVLPPSGIGSAAPKAVWEAFYPKGSINPKNSIPGGFGFYLSGPPGFQACLRTANEVLFSYSVMFDKEWDFVKGGKLPGIFGGEGDSAYGCTGGRKDERYRCFSLRLMWRLVVVITSRKDKEFTYVMNRQGGSGEVYTYMPEFEKNTEVLLAAPPKSYGNYQYGFSVGRGAFKFPRGRWITVAERVKLNDPGEENGELELFVDGKTVISVEGLIYRVNTASKVQGVHFETFFGGHTEDWASPKDQRAWFSNVSGAILG</sequence>
<organism evidence="1 2">
    <name type="scientific">Thelephora ganbajun</name>
    <name type="common">Ganba fungus</name>
    <dbReference type="NCBI Taxonomy" id="370292"/>
    <lineage>
        <taxon>Eukaryota</taxon>
        <taxon>Fungi</taxon>
        <taxon>Dikarya</taxon>
        <taxon>Basidiomycota</taxon>
        <taxon>Agaricomycotina</taxon>
        <taxon>Agaricomycetes</taxon>
        <taxon>Thelephorales</taxon>
        <taxon>Thelephoraceae</taxon>
        <taxon>Thelephora</taxon>
    </lineage>
</organism>
<dbReference type="Proteomes" id="UP000886501">
    <property type="component" value="Unassembled WGS sequence"/>
</dbReference>
<evidence type="ECO:0000313" key="2">
    <source>
        <dbReference type="Proteomes" id="UP000886501"/>
    </source>
</evidence>
<accession>A0ACB6Z9A0</accession>
<keyword evidence="2" id="KW-1185">Reference proteome</keyword>
<protein>
    <submittedName>
        <fullName evidence="1">Uncharacterized protein</fullName>
    </submittedName>
</protein>
<reference evidence="1" key="1">
    <citation type="submission" date="2019-10" db="EMBL/GenBank/DDBJ databases">
        <authorList>
            <consortium name="DOE Joint Genome Institute"/>
            <person name="Kuo A."/>
            <person name="Miyauchi S."/>
            <person name="Kiss E."/>
            <person name="Drula E."/>
            <person name="Kohler A."/>
            <person name="Sanchez-Garcia M."/>
            <person name="Andreopoulos B."/>
            <person name="Barry K.W."/>
            <person name="Bonito G."/>
            <person name="Buee M."/>
            <person name="Carver A."/>
            <person name="Chen C."/>
            <person name="Cichocki N."/>
            <person name="Clum A."/>
            <person name="Culley D."/>
            <person name="Crous P.W."/>
            <person name="Fauchery L."/>
            <person name="Girlanda M."/>
            <person name="Hayes R."/>
            <person name="Keri Z."/>
            <person name="Labutti K."/>
            <person name="Lipzen A."/>
            <person name="Lombard V."/>
            <person name="Magnuson J."/>
            <person name="Maillard F."/>
            <person name="Morin E."/>
            <person name="Murat C."/>
            <person name="Nolan M."/>
            <person name="Ohm R."/>
            <person name="Pangilinan J."/>
            <person name="Pereira M."/>
            <person name="Perotto S."/>
            <person name="Peter M."/>
            <person name="Riley R."/>
            <person name="Sitrit Y."/>
            <person name="Stielow B."/>
            <person name="Szollosi G."/>
            <person name="Zifcakova L."/>
            <person name="Stursova M."/>
            <person name="Spatafora J.W."/>
            <person name="Tedersoo L."/>
            <person name="Vaario L.-M."/>
            <person name="Yamada A."/>
            <person name="Yan M."/>
            <person name="Wang P."/>
            <person name="Xu J."/>
            <person name="Bruns T."/>
            <person name="Baldrian P."/>
            <person name="Vilgalys R."/>
            <person name="Henrissat B."/>
            <person name="Grigoriev I.V."/>
            <person name="Hibbett D."/>
            <person name="Nagy L.G."/>
            <person name="Martin F.M."/>
        </authorList>
    </citation>
    <scope>NUCLEOTIDE SEQUENCE</scope>
    <source>
        <strain evidence="1">P2</strain>
    </source>
</reference>